<dbReference type="Proteomes" id="UP000279470">
    <property type="component" value="Unassembled WGS sequence"/>
</dbReference>
<proteinExistence type="predicted"/>
<dbReference type="OrthoDB" id="9786302at2"/>
<feature type="transmembrane region" description="Helical" evidence="1">
    <location>
        <begin position="50"/>
        <end position="73"/>
    </location>
</feature>
<comment type="caution">
    <text evidence="2">The sequence shown here is derived from an EMBL/GenBank/DDBJ whole genome shotgun (WGS) entry which is preliminary data.</text>
</comment>
<dbReference type="AlphaFoldDB" id="A0A3R9XU63"/>
<evidence type="ECO:0000313" key="2">
    <source>
        <dbReference type="EMBL" id="RST65823.1"/>
    </source>
</evidence>
<dbReference type="RefSeq" id="WP_126044843.1">
    <property type="nucleotide sequence ID" value="NZ_RXFM01000048.1"/>
</dbReference>
<keyword evidence="1" id="KW-1133">Transmembrane helix</keyword>
<name>A0A3R9XU63_9RICK</name>
<dbReference type="InterPro" id="IPR018729">
    <property type="entry name" value="DUF2269_transmembrane"/>
</dbReference>
<evidence type="ECO:0000256" key="1">
    <source>
        <dbReference type="SAM" id="Phobius"/>
    </source>
</evidence>
<evidence type="ECO:0000313" key="3">
    <source>
        <dbReference type="Proteomes" id="UP000279470"/>
    </source>
</evidence>
<organism evidence="2 3">
    <name type="scientific">Candidatus Aquarickettsia rohweri</name>
    <dbReference type="NCBI Taxonomy" id="2602574"/>
    <lineage>
        <taxon>Bacteria</taxon>
        <taxon>Pseudomonadati</taxon>
        <taxon>Pseudomonadota</taxon>
        <taxon>Alphaproteobacteria</taxon>
        <taxon>Rickettsiales</taxon>
        <taxon>Candidatus Midichloriaceae</taxon>
        <taxon>Candidatus Aquarickettsia</taxon>
    </lineage>
</organism>
<keyword evidence="1" id="KW-0812">Transmembrane</keyword>
<gene>
    <name evidence="2" type="ORF">EIC27_03990</name>
</gene>
<feature type="transmembrane region" description="Helical" evidence="1">
    <location>
        <begin position="85"/>
        <end position="106"/>
    </location>
</feature>
<protein>
    <submittedName>
        <fullName evidence="2">DUF2269 domain-containing protein</fullName>
    </submittedName>
</protein>
<feature type="transmembrane region" description="Helical" evidence="1">
    <location>
        <begin position="127"/>
        <end position="154"/>
    </location>
</feature>
<keyword evidence="1" id="KW-0472">Membrane</keyword>
<reference evidence="3" key="1">
    <citation type="submission" date="2018-11" db="EMBL/GenBank/DDBJ databases">
        <title>Phylogenetic, genomic, and biogeographic characterization of a novel and ubiquitous marine invertebrate-associated Rickettsiales parasite, Candidatus Marinoinvertebrata rohwerii, gen. nov., sp. nov.</title>
        <authorList>
            <person name="Klinges J.G."/>
            <person name="Rosales S.M."/>
            <person name="Mcminds R."/>
            <person name="Shaver E.C."/>
            <person name="Shantz A."/>
            <person name="Peters E.C."/>
            <person name="Burkepile D.E."/>
            <person name="Silliman B.R."/>
            <person name="Vega Thurber R.L."/>
        </authorList>
    </citation>
    <scope>NUCLEOTIDE SEQUENCE [LARGE SCALE GENOMIC DNA]</scope>
    <source>
        <strain evidence="3">a_cerv_44</strain>
    </source>
</reference>
<dbReference type="Pfam" id="PF10027">
    <property type="entry name" value="DUF2269"/>
    <property type="match status" value="1"/>
</dbReference>
<dbReference type="EMBL" id="RXFM01000048">
    <property type="protein sequence ID" value="RST65823.1"/>
    <property type="molecule type" value="Genomic_DNA"/>
</dbReference>
<keyword evidence="3" id="KW-1185">Reference proteome</keyword>
<feature type="transmembrane region" description="Helical" evidence="1">
    <location>
        <begin position="6"/>
        <end position="29"/>
    </location>
</feature>
<sequence length="158" mass="18408">MIDLYPILKLIHIVNATILFGTGIGISLFSLWSHLSNDIKIIAHTFKKTVIADLIFTTPAVIIQPISGLFLIYHQGYDLFETWLSITYILYIIAGLCWLPVVWLQIQIRNIANHALNKNLQKLPDEYYKYFYIWFILGWPAFLGLIIIFILMIYKPTF</sequence>
<accession>A0A3R9XU63</accession>